<keyword evidence="2" id="KW-1133">Transmembrane helix</keyword>
<feature type="transmembrane region" description="Helical" evidence="2">
    <location>
        <begin position="209"/>
        <end position="228"/>
    </location>
</feature>
<feature type="region of interest" description="Disordered" evidence="1">
    <location>
        <begin position="270"/>
        <end position="327"/>
    </location>
</feature>
<gene>
    <name evidence="3" type="ORF">BCR44DRAFT_1430682</name>
</gene>
<feature type="transmembrane region" description="Helical" evidence="2">
    <location>
        <begin position="170"/>
        <end position="188"/>
    </location>
</feature>
<feature type="transmembrane region" description="Helical" evidence="2">
    <location>
        <begin position="120"/>
        <end position="140"/>
    </location>
</feature>
<name>A0A1Y2HRJ2_9FUNG</name>
<organism evidence="3 4">
    <name type="scientific">Catenaria anguillulae PL171</name>
    <dbReference type="NCBI Taxonomy" id="765915"/>
    <lineage>
        <taxon>Eukaryota</taxon>
        <taxon>Fungi</taxon>
        <taxon>Fungi incertae sedis</taxon>
        <taxon>Blastocladiomycota</taxon>
        <taxon>Blastocladiomycetes</taxon>
        <taxon>Blastocladiales</taxon>
        <taxon>Catenariaceae</taxon>
        <taxon>Catenaria</taxon>
    </lineage>
</organism>
<keyword evidence="2" id="KW-0472">Membrane</keyword>
<dbReference type="Proteomes" id="UP000193411">
    <property type="component" value="Unassembled WGS sequence"/>
</dbReference>
<feature type="compositionally biased region" description="Polar residues" evidence="1">
    <location>
        <begin position="456"/>
        <end position="480"/>
    </location>
</feature>
<comment type="caution">
    <text evidence="3">The sequence shown here is derived from an EMBL/GenBank/DDBJ whole genome shotgun (WGS) entry which is preliminary data.</text>
</comment>
<keyword evidence="4" id="KW-1185">Reference proteome</keyword>
<feature type="transmembrane region" description="Helical" evidence="2">
    <location>
        <begin position="234"/>
        <end position="258"/>
    </location>
</feature>
<feature type="compositionally biased region" description="Low complexity" evidence="1">
    <location>
        <begin position="283"/>
        <end position="296"/>
    </location>
</feature>
<dbReference type="EMBL" id="MCFL01000013">
    <property type="protein sequence ID" value="ORZ37207.1"/>
    <property type="molecule type" value="Genomic_DNA"/>
</dbReference>
<reference evidence="3 4" key="1">
    <citation type="submission" date="2016-07" db="EMBL/GenBank/DDBJ databases">
        <title>Pervasive Adenine N6-methylation of Active Genes in Fungi.</title>
        <authorList>
            <consortium name="DOE Joint Genome Institute"/>
            <person name="Mondo S.J."/>
            <person name="Dannebaum R.O."/>
            <person name="Kuo R.C."/>
            <person name="Labutti K."/>
            <person name="Haridas S."/>
            <person name="Kuo A."/>
            <person name="Salamov A."/>
            <person name="Ahrendt S.R."/>
            <person name="Lipzen A."/>
            <person name="Sullivan W."/>
            <person name="Andreopoulos W.B."/>
            <person name="Clum A."/>
            <person name="Lindquist E."/>
            <person name="Daum C."/>
            <person name="Ramamoorthy G.K."/>
            <person name="Gryganskyi A."/>
            <person name="Culley D."/>
            <person name="Magnuson J.K."/>
            <person name="James T.Y."/>
            <person name="O'Malley M.A."/>
            <person name="Stajich J.E."/>
            <person name="Spatafora J.W."/>
            <person name="Visel A."/>
            <person name="Grigoriev I.V."/>
        </authorList>
    </citation>
    <scope>NUCLEOTIDE SEQUENCE [LARGE SCALE GENOMIC DNA]</scope>
    <source>
        <strain evidence="3 4">PL171</strain>
    </source>
</reference>
<evidence type="ECO:0000256" key="1">
    <source>
        <dbReference type="SAM" id="MobiDB-lite"/>
    </source>
</evidence>
<keyword evidence="2" id="KW-0812">Transmembrane</keyword>
<evidence type="ECO:0000256" key="2">
    <source>
        <dbReference type="SAM" id="Phobius"/>
    </source>
</evidence>
<accession>A0A1Y2HRJ2</accession>
<evidence type="ECO:0000313" key="3">
    <source>
        <dbReference type="EMBL" id="ORZ37207.1"/>
    </source>
</evidence>
<sequence>MLWRVTSLRQVVQVQRILANQKQQIAQAASMMTRRLSRSVAKSVPMAGMAPRSPVVSKPSSLRAPPSSPGRPSVAATGPSAALSTASPRKLAQETEARLQHEVLVEVLDGRRPEKMATYLFAYGGPLLVIYIAATVYYFAICELQVKRVLITNSSRYEHQCECSSPALNLYSWMFMLLTHLIMFAFNIMAGWSQRHIAYNVYEARRTALATLNGVFGTVIYVVLQVLGSSYSLTMFYVALLLFVAFSSFAIYIGPLFLRIHATNGVKEGSHDARQVDSNESLSTNRSQTASSTSSSGGNGGRGGSRPSRVREESVREPSSLASGLHAQQVNLPETGDASASAFPRDQSVLTTSMLDGSTPVDAGGISAVYDLPVFVRCPGMSKMDRFVLGLQQSRALQTMLIGGGKNGVVWERYRWTRVELWCFLPNRPITDPSVVPNPHVSKSATVARPSGGNQGSPANPSTYPTSRRTTNDNAALTSSSPSPFLVLRGTCSHVWMLLQFPHARHARRFAGLFAPPKTMTTDTSQPDKADQITNTAAAGLMSVF</sequence>
<dbReference type="AlphaFoldDB" id="A0A1Y2HRJ2"/>
<evidence type="ECO:0000313" key="4">
    <source>
        <dbReference type="Proteomes" id="UP000193411"/>
    </source>
</evidence>
<proteinExistence type="predicted"/>
<protein>
    <submittedName>
        <fullName evidence="3">Uncharacterized protein</fullName>
    </submittedName>
</protein>
<feature type="region of interest" description="Disordered" evidence="1">
    <location>
        <begin position="434"/>
        <end position="480"/>
    </location>
</feature>
<feature type="region of interest" description="Disordered" evidence="1">
    <location>
        <begin position="47"/>
        <end position="87"/>
    </location>
</feature>